<reference evidence="2 3" key="2">
    <citation type="submission" date="2020-08" db="EMBL/GenBank/DDBJ databases">
        <title>The Agave Microbiome: Exploring the role of microbial communities in plant adaptations to desert environments.</title>
        <authorList>
            <person name="Partida-Martinez L.P."/>
        </authorList>
    </citation>
    <scope>NUCLEOTIDE SEQUENCE [LARGE SCALE GENOMIC DNA]</scope>
    <source>
        <strain evidence="2 3">AT2.17</strain>
    </source>
</reference>
<reference evidence="2 3" key="1">
    <citation type="submission" date="2020-07" db="EMBL/GenBank/DDBJ databases">
        <authorList>
            <person name="Partida-Martinez L."/>
            <person name="Huntemann M."/>
            <person name="Clum A."/>
            <person name="Wang J."/>
            <person name="Palaniappan K."/>
            <person name="Ritter S."/>
            <person name="Chen I.-M."/>
            <person name="Stamatis D."/>
            <person name="Reddy T."/>
            <person name="O'Malley R."/>
            <person name="Daum C."/>
            <person name="Shapiro N."/>
            <person name="Ivanova N."/>
            <person name="Kyrpides N."/>
            <person name="Woyke T."/>
        </authorList>
    </citation>
    <scope>NUCLEOTIDE SEQUENCE [LARGE SCALE GENOMIC DNA]</scope>
    <source>
        <strain evidence="2 3">AT2.17</strain>
    </source>
</reference>
<keyword evidence="1" id="KW-0472">Membrane</keyword>
<feature type="transmembrane region" description="Helical" evidence="1">
    <location>
        <begin position="94"/>
        <end position="120"/>
    </location>
</feature>
<gene>
    <name evidence="2" type="ORF">F4692_002937</name>
</gene>
<evidence type="ECO:0000313" key="3">
    <source>
        <dbReference type="Proteomes" id="UP000549911"/>
    </source>
</evidence>
<feature type="transmembrane region" description="Helical" evidence="1">
    <location>
        <begin position="20"/>
        <end position="53"/>
    </location>
</feature>
<organism evidence="2 3">
    <name type="scientific">Nocardioides cavernae</name>
    <dbReference type="NCBI Taxonomy" id="1921566"/>
    <lineage>
        <taxon>Bacteria</taxon>
        <taxon>Bacillati</taxon>
        <taxon>Actinomycetota</taxon>
        <taxon>Actinomycetes</taxon>
        <taxon>Propionibacteriales</taxon>
        <taxon>Nocardioidaceae</taxon>
        <taxon>Nocardioides</taxon>
    </lineage>
</organism>
<protein>
    <submittedName>
        <fullName evidence="2">Uncharacterized protein</fullName>
    </submittedName>
</protein>
<dbReference type="AlphaFoldDB" id="A0A7Y9H4K0"/>
<sequence length="146" mass="14464">MEPVVAGGTGATAPLRRLWLLAGALLVVGVAVPGGGGVLAAPGLFVLAVAGGVTAARGRSSGRLLALAWAVPVVPSLALVALTAWLVVAGADPLAVGLFTALAGALVVGTWAVFLVALLVEAARGRRRFGAARPAWKNDPTPPSYS</sequence>
<evidence type="ECO:0000313" key="2">
    <source>
        <dbReference type="EMBL" id="NYE37804.1"/>
    </source>
</evidence>
<dbReference type="RefSeq" id="WP_179620316.1">
    <property type="nucleotide sequence ID" value="NZ_JACCBW010000002.1"/>
</dbReference>
<keyword evidence="1" id="KW-0812">Transmembrane</keyword>
<keyword evidence="1" id="KW-1133">Transmembrane helix</keyword>
<proteinExistence type="predicted"/>
<feature type="transmembrane region" description="Helical" evidence="1">
    <location>
        <begin position="65"/>
        <end position="88"/>
    </location>
</feature>
<keyword evidence="3" id="KW-1185">Reference proteome</keyword>
<accession>A0A7Y9H4K0</accession>
<dbReference type="EMBL" id="JACCBW010000002">
    <property type="protein sequence ID" value="NYE37804.1"/>
    <property type="molecule type" value="Genomic_DNA"/>
</dbReference>
<name>A0A7Y9H4K0_9ACTN</name>
<dbReference type="Proteomes" id="UP000549911">
    <property type="component" value="Unassembled WGS sequence"/>
</dbReference>
<evidence type="ECO:0000256" key="1">
    <source>
        <dbReference type="SAM" id="Phobius"/>
    </source>
</evidence>
<comment type="caution">
    <text evidence="2">The sequence shown here is derived from an EMBL/GenBank/DDBJ whole genome shotgun (WGS) entry which is preliminary data.</text>
</comment>